<reference evidence="2" key="1">
    <citation type="submission" date="2022-01" db="EMBL/GenBank/DDBJ databases">
        <title>Comparative genomics reveals a dynamic genome evolution in the ectomycorrhizal milk-cap (Lactarius) mushrooms.</title>
        <authorList>
            <consortium name="DOE Joint Genome Institute"/>
            <person name="Lebreton A."/>
            <person name="Tang N."/>
            <person name="Kuo A."/>
            <person name="LaButti K."/>
            <person name="Drula E."/>
            <person name="Barry K."/>
            <person name="Clum A."/>
            <person name="Lipzen A."/>
            <person name="Mousain D."/>
            <person name="Ng V."/>
            <person name="Wang R."/>
            <person name="Wang X."/>
            <person name="Dai Y."/>
            <person name="Henrissat B."/>
            <person name="Grigoriev I.V."/>
            <person name="Guerin-Laguette A."/>
            <person name="Yu F."/>
            <person name="Martin F.M."/>
        </authorList>
    </citation>
    <scope>NUCLEOTIDE SEQUENCE</scope>
    <source>
        <strain evidence="2">QP</strain>
    </source>
</reference>
<proteinExistence type="predicted"/>
<evidence type="ECO:0000313" key="2">
    <source>
        <dbReference type="EMBL" id="KAH8986470.1"/>
    </source>
</evidence>
<dbReference type="Proteomes" id="UP001201163">
    <property type="component" value="Unassembled WGS sequence"/>
</dbReference>
<feature type="compositionally biased region" description="Basic and acidic residues" evidence="1">
    <location>
        <begin position="1"/>
        <end position="12"/>
    </location>
</feature>
<comment type="caution">
    <text evidence="2">The sequence shown here is derived from an EMBL/GenBank/DDBJ whole genome shotgun (WGS) entry which is preliminary data.</text>
</comment>
<gene>
    <name evidence="2" type="ORF">EDB92DRAFT_1818287</name>
</gene>
<protein>
    <submittedName>
        <fullName evidence="2">Uncharacterized protein</fullName>
    </submittedName>
</protein>
<feature type="region of interest" description="Disordered" evidence="1">
    <location>
        <begin position="1"/>
        <end position="25"/>
    </location>
</feature>
<name>A0AAD4LB88_9AGAM</name>
<evidence type="ECO:0000256" key="1">
    <source>
        <dbReference type="SAM" id="MobiDB-lite"/>
    </source>
</evidence>
<accession>A0AAD4LB88</accession>
<dbReference type="AlphaFoldDB" id="A0AAD4LB88"/>
<feature type="compositionally biased region" description="Polar residues" evidence="1">
    <location>
        <begin position="14"/>
        <end position="24"/>
    </location>
</feature>
<evidence type="ECO:0000313" key="3">
    <source>
        <dbReference type="Proteomes" id="UP001201163"/>
    </source>
</evidence>
<sequence length="104" mass="12141">MQKKQKQEKVDEGQQCSPPKTLGSNRPIEYIYIESDMESSEENVPIQFEDKNVAMKKLKKIFKSTDQVFFHRGYDIPADPLISDRAQVQVTAHEIWKATGYRFM</sequence>
<keyword evidence="3" id="KW-1185">Reference proteome</keyword>
<dbReference type="EMBL" id="JAKELL010000054">
    <property type="protein sequence ID" value="KAH8986470.1"/>
    <property type="molecule type" value="Genomic_DNA"/>
</dbReference>
<organism evidence="2 3">
    <name type="scientific">Lactarius akahatsu</name>
    <dbReference type="NCBI Taxonomy" id="416441"/>
    <lineage>
        <taxon>Eukaryota</taxon>
        <taxon>Fungi</taxon>
        <taxon>Dikarya</taxon>
        <taxon>Basidiomycota</taxon>
        <taxon>Agaricomycotina</taxon>
        <taxon>Agaricomycetes</taxon>
        <taxon>Russulales</taxon>
        <taxon>Russulaceae</taxon>
        <taxon>Lactarius</taxon>
    </lineage>
</organism>